<dbReference type="Proteomes" id="UP001157502">
    <property type="component" value="Chromosome 33"/>
</dbReference>
<gene>
    <name evidence="1" type="ORF">DPEC_G00331540</name>
</gene>
<reference evidence="1" key="1">
    <citation type="submission" date="2021-05" db="EMBL/GenBank/DDBJ databases">
        <authorList>
            <person name="Pan Q."/>
            <person name="Jouanno E."/>
            <person name="Zahm M."/>
            <person name="Klopp C."/>
            <person name="Cabau C."/>
            <person name="Louis A."/>
            <person name="Berthelot C."/>
            <person name="Parey E."/>
            <person name="Roest Crollius H."/>
            <person name="Montfort J."/>
            <person name="Robinson-Rechavi M."/>
            <person name="Bouchez O."/>
            <person name="Lampietro C."/>
            <person name="Lopez Roques C."/>
            <person name="Donnadieu C."/>
            <person name="Postlethwait J."/>
            <person name="Bobe J."/>
            <person name="Dillon D."/>
            <person name="Chandos A."/>
            <person name="von Hippel F."/>
            <person name="Guiguen Y."/>
        </authorList>
    </citation>
    <scope>NUCLEOTIDE SEQUENCE</scope>
    <source>
        <strain evidence="1">YG-Jan2019</strain>
    </source>
</reference>
<name>A0ACC2F5U3_DALPE</name>
<keyword evidence="2" id="KW-1185">Reference proteome</keyword>
<evidence type="ECO:0000313" key="2">
    <source>
        <dbReference type="Proteomes" id="UP001157502"/>
    </source>
</evidence>
<accession>A0ACC2F5U3</accession>
<organism evidence="1 2">
    <name type="scientific">Dallia pectoralis</name>
    <name type="common">Alaska blackfish</name>
    <dbReference type="NCBI Taxonomy" id="75939"/>
    <lineage>
        <taxon>Eukaryota</taxon>
        <taxon>Metazoa</taxon>
        <taxon>Chordata</taxon>
        <taxon>Craniata</taxon>
        <taxon>Vertebrata</taxon>
        <taxon>Euteleostomi</taxon>
        <taxon>Actinopterygii</taxon>
        <taxon>Neopterygii</taxon>
        <taxon>Teleostei</taxon>
        <taxon>Protacanthopterygii</taxon>
        <taxon>Esociformes</taxon>
        <taxon>Umbridae</taxon>
        <taxon>Dallia</taxon>
    </lineage>
</organism>
<protein>
    <submittedName>
        <fullName evidence="1">Uncharacterized protein</fullName>
    </submittedName>
</protein>
<dbReference type="EMBL" id="CM055760">
    <property type="protein sequence ID" value="KAJ7986741.1"/>
    <property type="molecule type" value="Genomic_DNA"/>
</dbReference>
<sequence length="66" mass="7145">MPTSQWLFCPSPSYDLHETTCTCPMMSQPLAKVYPDLGASSKYVYNVPGGTFTPVSFRPGPLLGCA</sequence>
<evidence type="ECO:0000313" key="1">
    <source>
        <dbReference type="EMBL" id="KAJ7986741.1"/>
    </source>
</evidence>
<comment type="caution">
    <text evidence="1">The sequence shown here is derived from an EMBL/GenBank/DDBJ whole genome shotgun (WGS) entry which is preliminary data.</text>
</comment>
<proteinExistence type="predicted"/>